<gene>
    <name evidence="2" type="ordered locus">Caka_1630</name>
</gene>
<organism evidence="2 3">
    <name type="scientific">Coraliomargarita akajimensis (strain DSM 45221 / IAM 15411 / JCM 23193 / KCTC 12865 / 04OKA010-24)</name>
    <dbReference type="NCBI Taxonomy" id="583355"/>
    <lineage>
        <taxon>Bacteria</taxon>
        <taxon>Pseudomonadati</taxon>
        <taxon>Verrucomicrobiota</taxon>
        <taxon>Opitutia</taxon>
        <taxon>Puniceicoccales</taxon>
        <taxon>Coraliomargaritaceae</taxon>
        <taxon>Coraliomargarita</taxon>
    </lineage>
</organism>
<evidence type="ECO:0000256" key="1">
    <source>
        <dbReference type="SAM" id="Phobius"/>
    </source>
</evidence>
<dbReference type="NCBIfam" id="TIGR02532">
    <property type="entry name" value="IV_pilin_GFxxxE"/>
    <property type="match status" value="1"/>
</dbReference>
<accession>D5EJQ0</accession>
<dbReference type="AlphaFoldDB" id="D5EJQ0"/>
<dbReference type="KEGG" id="caa:Caka_1630"/>
<dbReference type="PROSITE" id="PS00409">
    <property type="entry name" value="PROKAR_NTER_METHYL"/>
    <property type="match status" value="1"/>
</dbReference>
<keyword evidence="1" id="KW-1133">Transmembrane helix</keyword>
<dbReference type="HOGENOM" id="CLU_1719239_0_0_0"/>
<evidence type="ECO:0008006" key="4">
    <source>
        <dbReference type="Google" id="ProtNLM"/>
    </source>
</evidence>
<sequence length="152" mass="16714">MKNTKQSQDSGFSLIEVMISMTILAIVFAGAFSALYTANLINADSADRATANQLIQFEVESIRSMNWTQVSALSSTEVVVDLPDSLDAILEDEFNGNFVMSRASVAPVDNANQREITITATWTGPKHTEVSIHTLITYSKDGMSDAYYRSYN</sequence>
<dbReference type="RefSeq" id="WP_013043371.1">
    <property type="nucleotide sequence ID" value="NC_014008.1"/>
</dbReference>
<evidence type="ECO:0000313" key="2">
    <source>
        <dbReference type="EMBL" id="ADE54649.1"/>
    </source>
</evidence>
<keyword evidence="3" id="KW-1185">Reference proteome</keyword>
<evidence type="ECO:0000313" key="3">
    <source>
        <dbReference type="Proteomes" id="UP000000925"/>
    </source>
</evidence>
<dbReference type="EMBL" id="CP001998">
    <property type="protein sequence ID" value="ADE54649.1"/>
    <property type="molecule type" value="Genomic_DNA"/>
</dbReference>
<reference evidence="2 3" key="1">
    <citation type="journal article" date="2010" name="Stand. Genomic Sci.">
        <title>Complete genome sequence of Coraliomargarita akajimensis type strain (04OKA010-24).</title>
        <authorList>
            <person name="Mavromatis K."/>
            <person name="Abt B."/>
            <person name="Brambilla E."/>
            <person name="Lapidus A."/>
            <person name="Copeland A."/>
            <person name="Deshpande S."/>
            <person name="Nolan M."/>
            <person name="Lucas S."/>
            <person name="Tice H."/>
            <person name="Cheng J.F."/>
            <person name="Han C."/>
            <person name="Detter J.C."/>
            <person name="Woyke T."/>
            <person name="Goodwin L."/>
            <person name="Pitluck S."/>
            <person name="Held B."/>
            <person name="Brettin T."/>
            <person name="Tapia R."/>
            <person name="Ivanova N."/>
            <person name="Mikhailova N."/>
            <person name="Pati A."/>
            <person name="Liolios K."/>
            <person name="Chen A."/>
            <person name="Palaniappan K."/>
            <person name="Land M."/>
            <person name="Hauser L."/>
            <person name="Chang Y.J."/>
            <person name="Jeffries C.D."/>
            <person name="Rohde M."/>
            <person name="Goker M."/>
            <person name="Bristow J."/>
            <person name="Eisen J.A."/>
            <person name="Markowitz V."/>
            <person name="Hugenholtz P."/>
            <person name="Klenk H.P."/>
            <person name="Kyrpides N.C."/>
        </authorList>
    </citation>
    <scope>NUCLEOTIDE SEQUENCE [LARGE SCALE GENOMIC DNA]</scope>
    <source>
        <strain evidence="3">DSM 45221 / IAM 15411 / JCM 23193 / KCTC 12865</strain>
    </source>
</reference>
<dbReference type="Proteomes" id="UP000000925">
    <property type="component" value="Chromosome"/>
</dbReference>
<proteinExistence type="predicted"/>
<dbReference type="InterPro" id="IPR012902">
    <property type="entry name" value="N_methyl_site"/>
</dbReference>
<protein>
    <recommendedName>
        <fullName evidence="4">Prepilin-type N-terminal cleavage/methylation domain-containing protein</fullName>
    </recommendedName>
</protein>
<name>D5EJQ0_CORAD</name>
<feature type="transmembrane region" description="Helical" evidence="1">
    <location>
        <begin position="12"/>
        <end position="36"/>
    </location>
</feature>
<keyword evidence="1" id="KW-0472">Membrane</keyword>
<dbReference type="STRING" id="583355.Caka_1630"/>
<keyword evidence="1" id="KW-0812">Transmembrane</keyword>
<dbReference type="Pfam" id="PF07963">
    <property type="entry name" value="N_methyl"/>
    <property type="match status" value="1"/>
</dbReference>
<dbReference type="eggNOG" id="COG4967">
    <property type="taxonomic scope" value="Bacteria"/>
</dbReference>
<dbReference type="InterPro" id="IPR045584">
    <property type="entry name" value="Pilin-like"/>
</dbReference>
<dbReference type="SUPFAM" id="SSF54523">
    <property type="entry name" value="Pili subunits"/>
    <property type="match status" value="1"/>
</dbReference>